<dbReference type="InterPro" id="IPR050471">
    <property type="entry name" value="AB_hydrolase"/>
</dbReference>
<evidence type="ECO:0000313" key="2">
    <source>
        <dbReference type="EMBL" id="GEN53025.1"/>
    </source>
</evidence>
<feature type="domain" description="AB hydrolase-1" evidence="1">
    <location>
        <begin position="25"/>
        <end position="254"/>
    </location>
</feature>
<dbReference type="InterPro" id="IPR029058">
    <property type="entry name" value="AB_hydrolase_fold"/>
</dbReference>
<keyword evidence="3" id="KW-1185">Reference proteome</keyword>
<dbReference type="EMBL" id="BJYD01000009">
    <property type="protein sequence ID" value="GEN53025.1"/>
    <property type="molecule type" value="Genomic_DNA"/>
</dbReference>
<name>A0A511WPJ0_9BACI</name>
<dbReference type="GO" id="GO:0016787">
    <property type="term" value="F:hydrolase activity"/>
    <property type="evidence" value="ECO:0007669"/>
    <property type="project" value="UniProtKB-KW"/>
</dbReference>
<gene>
    <name evidence="2" type="primary">ycgS</name>
    <name evidence="2" type="ORF">HFA01_12870</name>
</gene>
<reference evidence="2 3" key="1">
    <citation type="submission" date="2019-07" db="EMBL/GenBank/DDBJ databases">
        <title>Whole genome shotgun sequence of Halobacillus faecis NBRC 103569.</title>
        <authorList>
            <person name="Hosoyama A."/>
            <person name="Uohara A."/>
            <person name="Ohji S."/>
            <person name="Ichikawa N."/>
        </authorList>
    </citation>
    <scope>NUCLEOTIDE SEQUENCE [LARGE SCALE GENOMIC DNA]</scope>
    <source>
        <strain evidence="2 3">NBRC 103569</strain>
    </source>
</reference>
<proteinExistence type="predicted"/>
<organism evidence="2 3">
    <name type="scientific">Halobacillus faecis</name>
    <dbReference type="NCBI Taxonomy" id="360184"/>
    <lineage>
        <taxon>Bacteria</taxon>
        <taxon>Bacillati</taxon>
        <taxon>Bacillota</taxon>
        <taxon>Bacilli</taxon>
        <taxon>Bacillales</taxon>
        <taxon>Bacillaceae</taxon>
        <taxon>Halobacillus</taxon>
    </lineage>
</organism>
<keyword evidence="2" id="KW-0378">Hydrolase</keyword>
<dbReference type="SUPFAM" id="SSF53474">
    <property type="entry name" value="alpha/beta-Hydrolases"/>
    <property type="match status" value="1"/>
</dbReference>
<evidence type="ECO:0000313" key="3">
    <source>
        <dbReference type="Proteomes" id="UP000321886"/>
    </source>
</evidence>
<dbReference type="Pfam" id="PF00561">
    <property type="entry name" value="Abhydrolase_1"/>
    <property type="match status" value="1"/>
</dbReference>
<comment type="caution">
    <text evidence="2">The sequence shown here is derived from an EMBL/GenBank/DDBJ whole genome shotgun (WGS) entry which is preliminary data.</text>
</comment>
<dbReference type="InterPro" id="IPR000073">
    <property type="entry name" value="AB_hydrolase_1"/>
</dbReference>
<dbReference type="PANTHER" id="PTHR43433:SF10">
    <property type="entry name" value="AB HYDROLASE-1 DOMAIN-CONTAINING PROTEIN"/>
    <property type="match status" value="1"/>
</dbReference>
<sequence length="278" mass="31034">MNPLTTLLLDTSKGIVEFTYKGSGPPVLLLKGGHSTRDTDLSHSSLIYEGFSLLTISRPGYDYTELSTGRTPEDFADTIVEVLDHLQLKKVNVISISAAGPTGIALAVHHPERVDRLLLEAALLTSWESDVKKRATVLFGPAEKFVWSSLRTMLRFFPDLVLKQLLADLTTENVEDYLDNLTPNDRRFIVDMLATSQSGKGFITDLDHETPDISAIQVPVLGMYSQKDRSVPYTNALLLKSSVPECEIYEVDSDSHLIWIGKDAHTVWKKRLEFLTKT</sequence>
<dbReference type="PANTHER" id="PTHR43433">
    <property type="entry name" value="HYDROLASE, ALPHA/BETA FOLD FAMILY PROTEIN"/>
    <property type="match status" value="1"/>
</dbReference>
<dbReference type="PRINTS" id="PR00111">
    <property type="entry name" value="ABHYDROLASE"/>
</dbReference>
<protein>
    <submittedName>
        <fullName evidence="2">Putative hydrolase YcgS</fullName>
    </submittedName>
</protein>
<dbReference type="RefSeq" id="WP_246139284.1">
    <property type="nucleotide sequence ID" value="NZ_BJYD01000009.1"/>
</dbReference>
<evidence type="ECO:0000259" key="1">
    <source>
        <dbReference type="Pfam" id="PF00561"/>
    </source>
</evidence>
<accession>A0A511WPJ0</accession>
<dbReference type="AlphaFoldDB" id="A0A511WPJ0"/>
<dbReference type="Proteomes" id="UP000321886">
    <property type="component" value="Unassembled WGS sequence"/>
</dbReference>
<dbReference type="Gene3D" id="3.40.50.1820">
    <property type="entry name" value="alpha/beta hydrolase"/>
    <property type="match status" value="1"/>
</dbReference>